<gene>
    <name evidence="4" type="ORF">DGUA_6G008938</name>
</gene>
<organism evidence="4 5">
    <name type="scientific">Drosophila guanche</name>
    <name type="common">Fruit fly</name>
    <dbReference type="NCBI Taxonomy" id="7266"/>
    <lineage>
        <taxon>Eukaryota</taxon>
        <taxon>Metazoa</taxon>
        <taxon>Ecdysozoa</taxon>
        <taxon>Arthropoda</taxon>
        <taxon>Hexapoda</taxon>
        <taxon>Insecta</taxon>
        <taxon>Pterygota</taxon>
        <taxon>Neoptera</taxon>
        <taxon>Endopterygota</taxon>
        <taxon>Diptera</taxon>
        <taxon>Brachycera</taxon>
        <taxon>Muscomorpha</taxon>
        <taxon>Ephydroidea</taxon>
        <taxon>Drosophilidae</taxon>
        <taxon>Drosophila</taxon>
        <taxon>Sophophora</taxon>
    </lineage>
</organism>
<feature type="region of interest" description="Disordered" evidence="2">
    <location>
        <begin position="478"/>
        <end position="552"/>
    </location>
</feature>
<protein>
    <recommendedName>
        <fullName evidence="3">DUF4729 domain-containing protein</fullName>
    </recommendedName>
</protein>
<name>A0A3B0KJN5_DROGU</name>
<keyword evidence="1" id="KW-0175">Coiled coil</keyword>
<evidence type="ECO:0000313" key="5">
    <source>
        <dbReference type="Proteomes" id="UP000268350"/>
    </source>
</evidence>
<feature type="compositionally biased region" description="Low complexity" evidence="2">
    <location>
        <begin position="535"/>
        <end position="546"/>
    </location>
</feature>
<evidence type="ECO:0000259" key="3">
    <source>
        <dbReference type="Pfam" id="PF15866"/>
    </source>
</evidence>
<feature type="domain" description="DUF4729" evidence="3">
    <location>
        <begin position="1021"/>
        <end position="1232"/>
    </location>
</feature>
<feature type="region of interest" description="Disordered" evidence="2">
    <location>
        <begin position="172"/>
        <end position="194"/>
    </location>
</feature>
<feature type="region of interest" description="Disordered" evidence="2">
    <location>
        <begin position="672"/>
        <end position="698"/>
    </location>
</feature>
<keyword evidence="5" id="KW-1185">Reference proteome</keyword>
<evidence type="ECO:0000313" key="4">
    <source>
        <dbReference type="EMBL" id="SPP86699.1"/>
    </source>
</evidence>
<evidence type="ECO:0000256" key="1">
    <source>
        <dbReference type="SAM" id="Coils"/>
    </source>
</evidence>
<dbReference type="OrthoDB" id="7736976at2759"/>
<dbReference type="AlphaFoldDB" id="A0A3B0KJN5"/>
<proteinExistence type="predicted"/>
<dbReference type="Proteomes" id="UP000268350">
    <property type="component" value="Unassembled WGS sequence"/>
</dbReference>
<evidence type="ECO:0000256" key="2">
    <source>
        <dbReference type="SAM" id="MobiDB-lite"/>
    </source>
</evidence>
<dbReference type="STRING" id="7266.A0A3B0KJN5"/>
<reference evidence="5" key="1">
    <citation type="submission" date="2018-01" db="EMBL/GenBank/DDBJ databases">
        <authorList>
            <person name="Alioto T."/>
            <person name="Alioto T."/>
        </authorList>
    </citation>
    <scope>NUCLEOTIDE SEQUENCE [LARGE SCALE GENOMIC DNA]</scope>
</reference>
<dbReference type="Pfam" id="PF15866">
    <property type="entry name" value="DUF4729"/>
    <property type="match status" value="1"/>
</dbReference>
<dbReference type="OMA" id="VMICRNK"/>
<dbReference type="EMBL" id="OUUW01000011">
    <property type="protein sequence ID" value="SPP86699.1"/>
    <property type="molecule type" value="Genomic_DNA"/>
</dbReference>
<feature type="coiled-coil region" evidence="1">
    <location>
        <begin position="42"/>
        <end position="69"/>
    </location>
</feature>
<accession>A0A3B0KJN5</accession>
<dbReference type="InterPro" id="IPR031732">
    <property type="entry name" value="DUF4729"/>
</dbReference>
<sequence>MDKKFYYPEEVDVVKTQYESKYAGQGHNYSVQSDTDIQIEEIVQEKHNLVEKQENRKALDNDEESLSNDLERLWAWKQQKTQETGAETHSPHATSGILSDISYGFRNFVKSLDEDAVKLDNEQRTNGNDLNTDLVDISRNGQTNEEVGPPMTSMKAMSLKRYDPWLRNLQDEGEKPVSGLQRSFPQEEETLDSPLPRTSFERVITEGLSFIADQSLNDLSEDQSGSFLSRLPDNVHSFLGGDYAEFESKLPQSIYVRLEAPHNCDSSHSEDILDSQDGNECFKLRQRFGFQHSQCRSSSESSERIFPQSYQRLHGPKSKIEEHTISDQNQFDPGTTTQPEPEFRSMLPYKFQPKLKAEPPHPYLGNASSEKEQQHGLWSHGHLHNAAESPKLVLYPSSQISTNYLNSQTDIATPLSKYPTESLNEAAARNFSEPLFEVWSRAKAYSICSSEASMIGAQSSDSGGSSAINSIISHSQSFSSSLNHSEDQDVPQRRSNGRLDVGRPRAPDVSCSPQHERKSNSVSQTFRRTSRSRWTDSCSSTSYSSHSSDRTSEMTDDVILHHQVDRTSGAPLVPRDSCTSMVQFRYSTMAESPQETAKKSAIVLVEPVRRRSQPKVNSQEQQKIQENIVSQPSRPSPRMAYLDVSINHQKNCPQHRSPFMVEALFMSYQSKLPPKSPKEHRLTYRASGDSRTASSEERPVDFLALPQHSPRYQSHLSPVETSYEHQLPSRCSRQTEHHTAVESQGINALDAVNTECHTAIEDPSNFPLSCLESQPPVLVKLKFGDRTVIHQVMQASHRESEMQNKYNLRENQQSEEIYDSAEDFGMRCRRSIASLPSAGQEVLHLAQKIINESSEVERVEYSDDEKITDGSRKTLQLQNNQAESPNKLTLPKPDYFLPMKLSSQTDIIKQWRSIELIRKRQPPLGGGLYSQTNRLQFLPIDMLDADTSGGPIFEGDYVQYAMERSKYFAEKFAKLSVEEIAEDLQLRLRQIRTLQNTAESLFEPLLARPISPTKVKHARHSCPLGLVKCPTLLDAELLAHFCSAHLKKLRSLQLREVFESDSLLIVFNPTSIRLAVNTCMSILVYGGTEDDDSTLPLKRLMPVRNANLTEPYACFEGHLPILVMICRNKVSAVNSKLASFKENESDNDTNKENEKRISSEDEDVFALWAVTMELPRPLHVLMTVFNSRLDISRSNIMSVRGLHKSHNSAEFMSCSKKYMRISEADMEVLSNGFTEPVYLELTVREYATSSPPA</sequence>